<evidence type="ECO:0000313" key="1">
    <source>
        <dbReference type="EMBL" id="MBB6645037.1"/>
    </source>
</evidence>
<dbReference type="EMBL" id="JACKXD010000001">
    <property type="protein sequence ID" value="MBB6645037.1"/>
    <property type="molecule type" value="Genomic_DNA"/>
</dbReference>
<proteinExistence type="predicted"/>
<organism evidence="1 2">
    <name type="scientific">Halobellus ruber</name>
    <dbReference type="NCBI Taxonomy" id="2761102"/>
    <lineage>
        <taxon>Archaea</taxon>
        <taxon>Methanobacteriati</taxon>
        <taxon>Methanobacteriota</taxon>
        <taxon>Stenosarchaea group</taxon>
        <taxon>Halobacteria</taxon>
        <taxon>Halobacteriales</taxon>
        <taxon>Haloferacaceae</taxon>
        <taxon>Halobellus</taxon>
    </lineage>
</organism>
<gene>
    <name evidence="1" type="ORF">H5V44_01760</name>
</gene>
<sequence>MSTESPSSTTDDTDLNRITYDHSALPRAANILGIDGAGAVHVHSPRQDRVWMLAVDTDAPVESEVTHEADLRGNSVHEWIAHVRGERGVWQDLRYDRGSWVAALGRHLAAATEAE</sequence>
<keyword evidence="2" id="KW-1185">Reference proteome</keyword>
<dbReference type="AlphaFoldDB" id="A0A7J9SGE7"/>
<comment type="caution">
    <text evidence="1">The sequence shown here is derived from an EMBL/GenBank/DDBJ whole genome shotgun (WGS) entry which is preliminary data.</text>
</comment>
<dbReference type="Proteomes" id="UP000546257">
    <property type="component" value="Unassembled WGS sequence"/>
</dbReference>
<reference evidence="1 2" key="1">
    <citation type="submission" date="2020-08" db="EMBL/GenBank/DDBJ databases">
        <authorList>
            <person name="Seo M.-J."/>
        </authorList>
    </citation>
    <scope>NUCLEOTIDE SEQUENCE [LARGE SCALE GENOMIC DNA]</scope>
    <source>
        <strain evidence="1 2">MBLA0160</strain>
    </source>
</reference>
<name>A0A7J9SGE7_9EURY</name>
<protein>
    <submittedName>
        <fullName evidence="1">Uncharacterized protein</fullName>
    </submittedName>
</protein>
<dbReference type="RefSeq" id="WP_185191415.1">
    <property type="nucleotide sequence ID" value="NZ_JACKXD010000001.1"/>
</dbReference>
<evidence type="ECO:0000313" key="2">
    <source>
        <dbReference type="Proteomes" id="UP000546257"/>
    </source>
</evidence>
<accession>A0A7J9SGE7</accession>